<feature type="compositionally biased region" description="Basic and acidic residues" evidence="1">
    <location>
        <begin position="404"/>
        <end position="414"/>
    </location>
</feature>
<feature type="domain" description="TIR" evidence="2">
    <location>
        <begin position="692"/>
        <end position="832"/>
    </location>
</feature>
<dbReference type="SUPFAM" id="SSF48452">
    <property type="entry name" value="TPR-like"/>
    <property type="match status" value="1"/>
</dbReference>
<protein>
    <recommendedName>
        <fullName evidence="2">TIR domain-containing protein</fullName>
    </recommendedName>
</protein>
<comment type="caution">
    <text evidence="3">The sequence shown here is derived from an EMBL/GenBank/DDBJ whole genome shotgun (WGS) entry which is preliminary data.</text>
</comment>
<feature type="region of interest" description="Disordered" evidence="1">
    <location>
        <begin position="359"/>
        <end position="414"/>
    </location>
</feature>
<organism evidence="3 4">
    <name type="scientific">Sinanodonta woodiana</name>
    <name type="common">Chinese pond mussel</name>
    <name type="synonym">Anodonta woodiana</name>
    <dbReference type="NCBI Taxonomy" id="1069815"/>
    <lineage>
        <taxon>Eukaryota</taxon>
        <taxon>Metazoa</taxon>
        <taxon>Spiralia</taxon>
        <taxon>Lophotrochozoa</taxon>
        <taxon>Mollusca</taxon>
        <taxon>Bivalvia</taxon>
        <taxon>Autobranchia</taxon>
        <taxon>Heteroconchia</taxon>
        <taxon>Palaeoheterodonta</taxon>
        <taxon>Unionida</taxon>
        <taxon>Unionoidea</taxon>
        <taxon>Unionidae</taxon>
        <taxon>Unioninae</taxon>
        <taxon>Sinanodonta</taxon>
    </lineage>
</organism>
<feature type="compositionally biased region" description="Polar residues" evidence="1">
    <location>
        <begin position="389"/>
        <end position="399"/>
    </location>
</feature>
<evidence type="ECO:0000313" key="4">
    <source>
        <dbReference type="Proteomes" id="UP001634394"/>
    </source>
</evidence>
<dbReference type="InterPro" id="IPR011990">
    <property type="entry name" value="TPR-like_helical_dom_sf"/>
</dbReference>
<accession>A0ABD3X4L3</accession>
<sequence length="838" mass="97192">MDKEEARFRETFTAFPSSFNLEIKELRSSKKIELHKKKLEENVLSDEFESATERIRMYNLLTFLNWRADERDDAYSYNRKALDLDKENIVSLFNRLWMRREDGYLTEANEELNRLAKLAEANNNLLLIGKAEIAYCYPIFGPSYLLKSKDMLEDVVRKLSDNDINPDTMLLLKLDLGIVYRKLCNFGNMPKEGWEGRDEEECIKRGAEMLYEVACSDSKARWRGRCWASLAELVYGTSKGVRLNKYRFEELFPKEIKENNIESLLDMAMETCGEDSHVLKISGKLYRYLKRLDKAEEVLRKSLCKEKTAYAHHHLALVLKQRLKDRLFENKHHNNGNSDRYDRISTCIRHKTFLANDVSQDASGNNVSSQSPTREYDDNSQEMPKTDIRTTVSANEKSMSATSETEKSVKSSTREYDGILQDTKTKQTTRAFAKGFDRVFSIPEDEDKSVQEILYHLDEAIQYGNGWASLEKGIILRQIKKYKQACDTFLLTLKLEGSISAILEVSCYENLGACCRDIAEQETDSERKREREIDAVIYWRKALEKIASKEGKTLNFPKEEWMSYPVLKNMFQHRQPDIATLKALAELGEKLERPAETRSFYREISELGENEAHDPTIICGEIKTLLKENLYEEAAQTLEKRLRENIHISKTFCKLVYLECAFYFVSIGKIENSGEKVRQAFDADIENSTAKLNFDIFFLYDEDTDTDEAISILAKELEDLFGKFGLRITSNSQNVDAGKQRLAEQTKKMESSKYIVLIMDTNEEPRSDLEYFIGIAQEIRRNNKSILNIILVDDCTCPLDLTVFPTMHFESTRLKSKDDLVQWIRDFIFHLLSVDDDD</sequence>
<dbReference type="InterPro" id="IPR000157">
    <property type="entry name" value="TIR_dom"/>
</dbReference>
<dbReference type="PROSITE" id="PS50104">
    <property type="entry name" value="TIR"/>
    <property type="match status" value="1"/>
</dbReference>
<proteinExistence type="predicted"/>
<keyword evidence="4" id="KW-1185">Reference proteome</keyword>
<name>A0ABD3X4L3_SINWO</name>
<dbReference type="Proteomes" id="UP001634394">
    <property type="component" value="Unassembled WGS sequence"/>
</dbReference>
<dbReference type="PANTHER" id="PTHR16253">
    <property type="entry name" value="TETRATRICOPEPTIDE REPEAT PROTEIN 22"/>
    <property type="match status" value="1"/>
</dbReference>
<dbReference type="EMBL" id="JBJQND010000003">
    <property type="protein sequence ID" value="KAL3881192.1"/>
    <property type="molecule type" value="Genomic_DNA"/>
</dbReference>
<dbReference type="Gene3D" id="1.25.40.10">
    <property type="entry name" value="Tetratricopeptide repeat domain"/>
    <property type="match status" value="2"/>
</dbReference>
<gene>
    <name evidence="3" type="ORF">ACJMK2_027649</name>
</gene>
<dbReference type="AlphaFoldDB" id="A0ABD3X4L3"/>
<reference evidence="3 4" key="1">
    <citation type="submission" date="2024-11" db="EMBL/GenBank/DDBJ databases">
        <title>Chromosome-level genome assembly of the freshwater bivalve Anodonta woodiana.</title>
        <authorList>
            <person name="Chen X."/>
        </authorList>
    </citation>
    <scope>NUCLEOTIDE SEQUENCE [LARGE SCALE GENOMIC DNA]</scope>
    <source>
        <strain evidence="3">MN2024</strain>
        <tissue evidence="3">Gills</tissue>
    </source>
</reference>
<dbReference type="PANTHER" id="PTHR16253:SF0">
    <property type="entry name" value="TETRATRICOPEPTIDE REPEAT PROTEIN 22"/>
    <property type="match status" value="1"/>
</dbReference>
<evidence type="ECO:0000313" key="3">
    <source>
        <dbReference type="EMBL" id="KAL3881192.1"/>
    </source>
</evidence>
<evidence type="ECO:0000259" key="2">
    <source>
        <dbReference type="PROSITE" id="PS50104"/>
    </source>
</evidence>
<dbReference type="InterPro" id="IPR042342">
    <property type="entry name" value="TTC22"/>
</dbReference>
<feature type="compositionally biased region" description="Polar residues" evidence="1">
    <location>
        <begin position="359"/>
        <end position="373"/>
    </location>
</feature>
<evidence type="ECO:0000256" key="1">
    <source>
        <dbReference type="SAM" id="MobiDB-lite"/>
    </source>
</evidence>